<protein>
    <submittedName>
        <fullName evidence="1">Uncharacterized protein</fullName>
    </submittedName>
</protein>
<evidence type="ECO:0000313" key="1">
    <source>
        <dbReference type="EMBL" id="GAG31899.1"/>
    </source>
</evidence>
<gene>
    <name evidence="1" type="ORF">S01H1_62983</name>
</gene>
<name>X0WLP8_9ZZZZ</name>
<proteinExistence type="predicted"/>
<accession>X0WLP8</accession>
<comment type="caution">
    <text evidence="1">The sequence shown here is derived from an EMBL/GenBank/DDBJ whole genome shotgun (WGS) entry which is preliminary data.</text>
</comment>
<dbReference type="EMBL" id="BARS01041407">
    <property type="protein sequence ID" value="GAG31899.1"/>
    <property type="molecule type" value="Genomic_DNA"/>
</dbReference>
<organism evidence="1">
    <name type="scientific">marine sediment metagenome</name>
    <dbReference type="NCBI Taxonomy" id="412755"/>
    <lineage>
        <taxon>unclassified sequences</taxon>
        <taxon>metagenomes</taxon>
        <taxon>ecological metagenomes</taxon>
    </lineage>
</organism>
<sequence>MKVNITRCDACSDEIDEGDVFVIYKGSKFSELNRCFEAKYDYDLCNSGCVVDFIDRKLEQSET</sequence>
<reference evidence="1" key="1">
    <citation type="journal article" date="2014" name="Front. Microbiol.">
        <title>High frequency of phylogenetically diverse reductive dehalogenase-homologous genes in deep subseafloor sedimentary metagenomes.</title>
        <authorList>
            <person name="Kawai M."/>
            <person name="Futagami T."/>
            <person name="Toyoda A."/>
            <person name="Takaki Y."/>
            <person name="Nishi S."/>
            <person name="Hori S."/>
            <person name="Arai W."/>
            <person name="Tsubouchi T."/>
            <person name="Morono Y."/>
            <person name="Uchiyama I."/>
            <person name="Ito T."/>
            <person name="Fujiyama A."/>
            <person name="Inagaki F."/>
            <person name="Takami H."/>
        </authorList>
    </citation>
    <scope>NUCLEOTIDE SEQUENCE</scope>
    <source>
        <strain evidence="1">Expedition CK06-06</strain>
    </source>
</reference>
<dbReference type="AlphaFoldDB" id="X0WLP8"/>